<dbReference type="RefSeq" id="WP_407278236.1">
    <property type="nucleotide sequence ID" value="NZ_CP141259.1"/>
</dbReference>
<evidence type="ECO:0000313" key="3">
    <source>
        <dbReference type="Proteomes" id="UP001626593"/>
    </source>
</evidence>
<gene>
    <name evidence="2" type="ORF">U5817_17370</name>
</gene>
<dbReference type="Pfam" id="PF20075">
    <property type="entry name" value="DUF6471"/>
    <property type="match status" value="1"/>
</dbReference>
<protein>
    <submittedName>
        <fullName evidence="2">DUF6471 domain-containing protein</fullName>
    </submittedName>
</protein>
<reference evidence="2 3" key="1">
    <citation type="submission" date="2023-12" db="EMBL/GenBank/DDBJ databases">
        <title>A. evansii MAY27, complete genome.</title>
        <authorList>
            <person name="Wang Y."/>
        </authorList>
    </citation>
    <scope>NUCLEOTIDE SEQUENCE [LARGE SCALE GENOMIC DNA]</scope>
    <source>
        <strain evidence="2 3">MAY27</strain>
    </source>
</reference>
<evidence type="ECO:0000259" key="1">
    <source>
        <dbReference type="Pfam" id="PF20075"/>
    </source>
</evidence>
<sequence length="97" mass="10507">MNRPGRPISPSTMPPVVPTESEAVEMWGLEAGELIKLALMKKGWGYSELADALKAQGIRRSAAAINRRINRGNFSAGFLLACLQAMGCEFEVRGPDC</sequence>
<dbReference type="CDD" id="cd00093">
    <property type="entry name" value="HTH_XRE"/>
    <property type="match status" value="1"/>
</dbReference>
<dbReference type="InterPro" id="IPR001387">
    <property type="entry name" value="Cro/C1-type_HTH"/>
</dbReference>
<evidence type="ECO:0000313" key="2">
    <source>
        <dbReference type="EMBL" id="WRL44972.1"/>
    </source>
</evidence>
<dbReference type="InterPro" id="IPR045526">
    <property type="entry name" value="DUF6471"/>
</dbReference>
<proteinExistence type="predicted"/>
<dbReference type="Proteomes" id="UP001626593">
    <property type="component" value="Chromosome"/>
</dbReference>
<accession>A0ABZ1AGH3</accession>
<feature type="domain" description="DUF6471" evidence="1">
    <location>
        <begin position="27"/>
        <end position="89"/>
    </location>
</feature>
<organism evidence="2 3">
    <name type="scientific">Aromatoleum evansii</name>
    <name type="common">Azoarcus evansii</name>
    <dbReference type="NCBI Taxonomy" id="59406"/>
    <lineage>
        <taxon>Bacteria</taxon>
        <taxon>Pseudomonadati</taxon>
        <taxon>Pseudomonadota</taxon>
        <taxon>Betaproteobacteria</taxon>
        <taxon>Rhodocyclales</taxon>
        <taxon>Rhodocyclaceae</taxon>
        <taxon>Aromatoleum</taxon>
    </lineage>
</organism>
<dbReference type="EMBL" id="CP141259">
    <property type="protein sequence ID" value="WRL44972.1"/>
    <property type="molecule type" value="Genomic_DNA"/>
</dbReference>
<keyword evidence="3" id="KW-1185">Reference proteome</keyword>
<name>A0ABZ1AGH3_AROEV</name>